<feature type="transmembrane region" description="Helical" evidence="2">
    <location>
        <begin position="170"/>
        <end position="190"/>
    </location>
</feature>
<dbReference type="OrthoDB" id="3944567at2759"/>
<feature type="region of interest" description="Disordered" evidence="1">
    <location>
        <begin position="407"/>
        <end position="428"/>
    </location>
</feature>
<feature type="transmembrane region" description="Helical" evidence="2">
    <location>
        <begin position="72"/>
        <end position="97"/>
    </location>
</feature>
<evidence type="ECO:0000313" key="4">
    <source>
        <dbReference type="Proteomes" id="UP000756921"/>
    </source>
</evidence>
<keyword evidence="2" id="KW-0812">Transmembrane</keyword>
<dbReference type="AlphaFoldDB" id="A0A9P6GJX0"/>
<dbReference type="Proteomes" id="UP000756921">
    <property type="component" value="Unassembled WGS sequence"/>
</dbReference>
<feature type="transmembrane region" description="Helical" evidence="2">
    <location>
        <begin position="37"/>
        <end position="60"/>
    </location>
</feature>
<evidence type="ECO:0000256" key="1">
    <source>
        <dbReference type="SAM" id="MobiDB-lite"/>
    </source>
</evidence>
<proteinExistence type="predicted"/>
<keyword evidence="2" id="KW-1133">Transmembrane helix</keyword>
<feature type="compositionally biased region" description="Pro residues" evidence="1">
    <location>
        <begin position="542"/>
        <end position="559"/>
    </location>
</feature>
<keyword evidence="2" id="KW-0472">Membrane</keyword>
<reference evidence="3" key="1">
    <citation type="journal article" date="2020" name="Mol. Plant Microbe Interact.">
        <title>Genome Sequence of the Biocontrol Agent Coniothyrium minitans strain Conio (IMI 134523).</title>
        <authorList>
            <person name="Patel D."/>
            <person name="Shittu T.A."/>
            <person name="Baroncelli R."/>
            <person name="Muthumeenakshi S."/>
            <person name="Osborne T.H."/>
            <person name="Janganan T.K."/>
            <person name="Sreenivasaprasad S."/>
        </authorList>
    </citation>
    <scope>NUCLEOTIDE SEQUENCE</scope>
    <source>
        <strain evidence="3">Conio</strain>
    </source>
</reference>
<feature type="region of interest" description="Disordered" evidence="1">
    <location>
        <begin position="455"/>
        <end position="488"/>
    </location>
</feature>
<dbReference type="EMBL" id="WJXW01000004">
    <property type="protein sequence ID" value="KAF9737102.1"/>
    <property type="molecule type" value="Genomic_DNA"/>
</dbReference>
<keyword evidence="4" id="KW-1185">Reference proteome</keyword>
<gene>
    <name evidence="3" type="ORF">PMIN01_04881</name>
</gene>
<protein>
    <submittedName>
        <fullName evidence="3">Uncharacterized protein</fullName>
    </submittedName>
</protein>
<name>A0A9P6GJX0_9PLEO</name>
<feature type="region of interest" description="Disordered" evidence="1">
    <location>
        <begin position="210"/>
        <end position="255"/>
    </location>
</feature>
<sequence length="647" mass="68686">MAESTGGGASGQLPAKVEVSVIPHLSRARVTRRQKTVIAFTGILNVLFVCSILCIIVQIYEIVSDPDDSTNVASEVLTFTSALATLAYIVLHSIFSLKQRIWRHQGQLPAKDKKTSYIAVRCGGTLCMLWLLTSGWNMIIVARRPSCLPGARGLNSWEIGTTCQVGRVGIAFAMMALVASCALFGMLATVRRPFEAHLLTYKHTPHISTPTITPTISPRQSRSRSTSVASNGFSRRGVSFSTHRSTHSNMSNADVDTLDLNSTAGSDGTAVSASIRSLGTGIYTSHVHPPPVPAAYATLAHNPSAGLPPLFFQPSLSTPKLPLPPRMSALVSSSGFVPLSIPAQYAPSNWRAVHPAAPSPLAVAASRSQTQFPATDPSHRLYRARNAHSSVSLTRPHRLSTFTTVDSVGWSSRSGSTSPRGSHDGDERRATAGQIAFAILNGTTIPGTDVARAVGRHARHKSAPGASVSASAGAQVPRKKMQGYTGQDKMLVKSSSAILLGVRGSGPPAPAQKDTTTKHDADVLTPQRKLHSERSPAVPARSRPPPPPPLPPRPPPPAKLPAVPMPLTATGTQQVQRPPQAALTKRLSADPSIAALLGPASWEKENIEAGPGQNFDFQMVKNKPLPEIVGAGEDVKTKQSGRGVYYR</sequence>
<accession>A0A9P6GJX0</accession>
<evidence type="ECO:0000313" key="3">
    <source>
        <dbReference type="EMBL" id="KAF9737102.1"/>
    </source>
</evidence>
<feature type="compositionally biased region" description="Polar residues" evidence="1">
    <location>
        <begin position="219"/>
        <end position="255"/>
    </location>
</feature>
<feature type="compositionally biased region" description="Low complexity" evidence="1">
    <location>
        <begin position="407"/>
        <end position="420"/>
    </location>
</feature>
<comment type="caution">
    <text evidence="3">The sequence shown here is derived from an EMBL/GenBank/DDBJ whole genome shotgun (WGS) entry which is preliminary data.</text>
</comment>
<organism evidence="3 4">
    <name type="scientific">Paraphaeosphaeria minitans</name>
    <dbReference type="NCBI Taxonomy" id="565426"/>
    <lineage>
        <taxon>Eukaryota</taxon>
        <taxon>Fungi</taxon>
        <taxon>Dikarya</taxon>
        <taxon>Ascomycota</taxon>
        <taxon>Pezizomycotina</taxon>
        <taxon>Dothideomycetes</taxon>
        <taxon>Pleosporomycetidae</taxon>
        <taxon>Pleosporales</taxon>
        <taxon>Massarineae</taxon>
        <taxon>Didymosphaeriaceae</taxon>
        <taxon>Paraphaeosphaeria</taxon>
    </lineage>
</organism>
<evidence type="ECO:0000256" key="2">
    <source>
        <dbReference type="SAM" id="Phobius"/>
    </source>
</evidence>
<feature type="compositionally biased region" description="Low complexity" evidence="1">
    <location>
        <begin position="463"/>
        <end position="476"/>
    </location>
</feature>
<feature type="region of interest" description="Disordered" evidence="1">
    <location>
        <begin position="501"/>
        <end position="565"/>
    </location>
</feature>